<protein>
    <submittedName>
        <fullName evidence="1">SAM-dependent methyltransferase</fullName>
    </submittedName>
</protein>
<dbReference type="InterPro" id="IPR029063">
    <property type="entry name" value="SAM-dependent_MTases_sf"/>
</dbReference>
<dbReference type="Proteomes" id="UP000589620">
    <property type="component" value="Unassembled WGS sequence"/>
</dbReference>
<dbReference type="PANTHER" id="PTHR43861">
    <property type="entry name" value="TRANS-ACONITATE 2-METHYLTRANSFERASE-RELATED"/>
    <property type="match status" value="1"/>
</dbReference>
<accession>A0A852SUM1</accession>
<keyword evidence="2" id="KW-1185">Reference proteome</keyword>
<sequence length="219" mass="24155">MGLLALLARINAAHPWSHNDAYARFVLRNARAVRRRGGTTALDVGCGTGNLLVRLSPVLPSAVGLEPDGDVAAIAVQRFRESSNVRIEQRHFGVEPAQAYDLIVFAASLHHMPLSAALNAARTSLRPGGRLVIIGVAKETPDDALRSWISLLLNPIVGLIRHPQRAHQTPPHLRAPTAEADQSFDEIRAIASALLPGIRMRRRLFWRYTAVWVKEPEHY</sequence>
<dbReference type="Pfam" id="PF13489">
    <property type="entry name" value="Methyltransf_23"/>
    <property type="match status" value="1"/>
</dbReference>
<gene>
    <name evidence="1" type="ORF">BJ963_000277</name>
</gene>
<reference evidence="1 2" key="1">
    <citation type="submission" date="2020-07" db="EMBL/GenBank/DDBJ databases">
        <title>Sequencing the genomes of 1000 actinobacteria strains.</title>
        <authorList>
            <person name="Klenk H.-P."/>
        </authorList>
    </citation>
    <scope>NUCLEOTIDE SEQUENCE [LARGE SCALE GENOMIC DNA]</scope>
    <source>
        <strain evidence="1 2">DSM 23871</strain>
    </source>
</reference>
<dbReference type="SUPFAM" id="SSF53335">
    <property type="entry name" value="S-adenosyl-L-methionine-dependent methyltransferases"/>
    <property type="match status" value="1"/>
</dbReference>
<name>A0A852SUM1_9MICO</name>
<evidence type="ECO:0000313" key="2">
    <source>
        <dbReference type="Proteomes" id="UP000589620"/>
    </source>
</evidence>
<evidence type="ECO:0000313" key="1">
    <source>
        <dbReference type="EMBL" id="NYD72758.1"/>
    </source>
</evidence>
<keyword evidence="1" id="KW-0489">Methyltransferase</keyword>
<dbReference type="EMBL" id="JACCBJ010000001">
    <property type="protein sequence ID" value="NYD72758.1"/>
    <property type="molecule type" value="Genomic_DNA"/>
</dbReference>
<comment type="caution">
    <text evidence="1">The sequence shown here is derived from an EMBL/GenBank/DDBJ whole genome shotgun (WGS) entry which is preliminary data.</text>
</comment>
<keyword evidence="1" id="KW-0808">Transferase</keyword>
<dbReference type="Gene3D" id="3.40.50.150">
    <property type="entry name" value="Vaccinia Virus protein VP39"/>
    <property type="match status" value="1"/>
</dbReference>
<dbReference type="CDD" id="cd02440">
    <property type="entry name" value="AdoMet_MTases"/>
    <property type="match status" value="1"/>
</dbReference>
<proteinExistence type="predicted"/>
<dbReference type="GO" id="GO:0008168">
    <property type="term" value="F:methyltransferase activity"/>
    <property type="evidence" value="ECO:0007669"/>
    <property type="project" value="UniProtKB-KW"/>
</dbReference>
<dbReference type="GO" id="GO:0032259">
    <property type="term" value="P:methylation"/>
    <property type="evidence" value="ECO:0007669"/>
    <property type="project" value="UniProtKB-KW"/>
</dbReference>
<organism evidence="1 2">
    <name type="scientific">Leifsonia soli</name>
    <dbReference type="NCBI Taxonomy" id="582665"/>
    <lineage>
        <taxon>Bacteria</taxon>
        <taxon>Bacillati</taxon>
        <taxon>Actinomycetota</taxon>
        <taxon>Actinomycetes</taxon>
        <taxon>Micrococcales</taxon>
        <taxon>Microbacteriaceae</taxon>
        <taxon>Leifsonia</taxon>
    </lineage>
</organism>
<dbReference type="RefSeq" id="WP_179454073.1">
    <property type="nucleotide sequence ID" value="NZ_BAAAPX010000001.1"/>
</dbReference>
<dbReference type="AlphaFoldDB" id="A0A852SUM1"/>